<feature type="region of interest" description="Disordered" evidence="1">
    <location>
        <begin position="14"/>
        <end position="64"/>
    </location>
</feature>
<reference evidence="2 3" key="1">
    <citation type="submission" date="2019-01" db="EMBL/GenBank/DDBJ databases">
        <title>Nuclear Genome Assembly of the Microalgal Biofuel strain Nannochloropsis salina CCMP1776.</title>
        <authorList>
            <person name="Hovde B."/>
        </authorList>
    </citation>
    <scope>NUCLEOTIDE SEQUENCE [LARGE SCALE GENOMIC DNA]</scope>
    <source>
        <strain evidence="2 3">CCMP1776</strain>
    </source>
</reference>
<organism evidence="2 3">
    <name type="scientific">Nannochloropsis salina CCMP1776</name>
    <dbReference type="NCBI Taxonomy" id="1027361"/>
    <lineage>
        <taxon>Eukaryota</taxon>
        <taxon>Sar</taxon>
        <taxon>Stramenopiles</taxon>
        <taxon>Ochrophyta</taxon>
        <taxon>Eustigmatophyceae</taxon>
        <taxon>Eustigmatales</taxon>
        <taxon>Monodopsidaceae</taxon>
        <taxon>Microchloropsis</taxon>
        <taxon>Microchloropsis salina</taxon>
    </lineage>
</organism>
<dbReference type="Proteomes" id="UP000355283">
    <property type="component" value="Unassembled WGS sequence"/>
</dbReference>
<comment type="caution">
    <text evidence="2">The sequence shown here is derived from an EMBL/GenBank/DDBJ whole genome shotgun (WGS) entry which is preliminary data.</text>
</comment>
<name>A0A4D9CXA1_9STRA</name>
<evidence type="ECO:0000256" key="1">
    <source>
        <dbReference type="SAM" id="MobiDB-lite"/>
    </source>
</evidence>
<dbReference type="EMBL" id="SDOX01000021">
    <property type="protein sequence ID" value="TFJ83860.1"/>
    <property type="molecule type" value="Genomic_DNA"/>
</dbReference>
<accession>A0A4D9CXA1</accession>
<protein>
    <submittedName>
        <fullName evidence="2">Uncharacterized protein</fullName>
    </submittedName>
</protein>
<dbReference type="OrthoDB" id="10263463at2759"/>
<gene>
    <name evidence="2" type="ORF">NSK_004957</name>
</gene>
<proteinExistence type="predicted"/>
<evidence type="ECO:0000313" key="3">
    <source>
        <dbReference type="Proteomes" id="UP000355283"/>
    </source>
</evidence>
<dbReference type="AlphaFoldDB" id="A0A4D9CXA1"/>
<sequence length="160" mass="18193">MQFYVDGRCEVEEEVHSPPLFPKRRKKAGQSALPSAIRAGKGESAQSRKVRKRKPHVKKAKMAEPPTLQGKWKYDKYGLNWELEEGGLRYFYHAELIWHSFGDRPKMHCGVVVRNRGPGSPLPPWLLRPVVGTFSGLGNGTDTCLIPESQGSKDNRFRDY</sequence>
<keyword evidence="3" id="KW-1185">Reference proteome</keyword>
<feature type="compositionally biased region" description="Basic residues" evidence="1">
    <location>
        <begin position="48"/>
        <end position="60"/>
    </location>
</feature>
<evidence type="ECO:0000313" key="2">
    <source>
        <dbReference type="EMBL" id="TFJ83860.1"/>
    </source>
</evidence>